<evidence type="ECO:0000313" key="3">
    <source>
        <dbReference type="Proteomes" id="UP000324758"/>
    </source>
</evidence>
<feature type="transmembrane region" description="Helical" evidence="1">
    <location>
        <begin position="93"/>
        <end position="114"/>
    </location>
</feature>
<dbReference type="OrthoDB" id="9972649at2"/>
<gene>
    <name evidence="2" type="ORF">FXB40_19480</name>
</gene>
<evidence type="ECO:0000256" key="1">
    <source>
        <dbReference type="SAM" id="Phobius"/>
    </source>
</evidence>
<organism evidence="2 3">
    <name type="scientific">Bradyrhizobium rifense</name>
    <dbReference type="NCBI Taxonomy" id="515499"/>
    <lineage>
        <taxon>Bacteria</taxon>
        <taxon>Pseudomonadati</taxon>
        <taxon>Pseudomonadota</taxon>
        <taxon>Alphaproteobacteria</taxon>
        <taxon>Hyphomicrobiales</taxon>
        <taxon>Nitrobacteraceae</taxon>
        <taxon>Bradyrhizobium</taxon>
    </lineage>
</organism>
<dbReference type="RefSeq" id="WP_148773796.1">
    <property type="nucleotide sequence ID" value="NZ_VSSS01000030.1"/>
</dbReference>
<name>A0A5D3KCN7_9BRAD</name>
<protein>
    <submittedName>
        <fullName evidence="2">Uncharacterized protein</fullName>
    </submittedName>
</protein>
<feature type="transmembrane region" description="Helical" evidence="1">
    <location>
        <begin position="7"/>
        <end position="29"/>
    </location>
</feature>
<keyword evidence="1" id="KW-0472">Membrane</keyword>
<keyword evidence="3" id="KW-1185">Reference proteome</keyword>
<keyword evidence="1" id="KW-0812">Transmembrane</keyword>
<accession>A0A5D3KCN7</accession>
<feature type="transmembrane region" description="Helical" evidence="1">
    <location>
        <begin position="49"/>
        <end position="72"/>
    </location>
</feature>
<reference evidence="2 3" key="1">
    <citation type="submission" date="2019-08" db="EMBL/GenBank/DDBJ databases">
        <title>Bradyrhizobium hipponensis sp. nov., a rhizobium isolated from a Lupinus angustifolius root nodule in Tunisia.</title>
        <authorList>
            <person name="Off K."/>
            <person name="Rejili M."/>
            <person name="Mars M."/>
            <person name="Brachmann A."/>
            <person name="Marin M."/>
        </authorList>
    </citation>
    <scope>NUCLEOTIDE SEQUENCE [LARGE SCALE GENOMIC DNA]</scope>
    <source>
        <strain evidence="2 3">CTAW71</strain>
    </source>
</reference>
<dbReference type="EMBL" id="VSSS01000030">
    <property type="protein sequence ID" value="TYL94024.1"/>
    <property type="molecule type" value="Genomic_DNA"/>
</dbReference>
<comment type="caution">
    <text evidence="2">The sequence shown here is derived from an EMBL/GenBank/DDBJ whole genome shotgun (WGS) entry which is preliminary data.</text>
</comment>
<proteinExistence type="predicted"/>
<dbReference type="AlphaFoldDB" id="A0A5D3KCN7"/>
<sequence length="135" mass="14445">MQQVQEVLVGLVVVCLFAYTAAAIGYALFKLGWTWFKFTDGLFSLGSYFFMFGLPVSAVAAAAIVSVFQVVAPPQKDGNNLSFEAFSAKFSGPAVPATLWIVTYLALVVSIVAISRATGRQGHQNQSDARSKSAQ</sequence>
<dbReference type="Proteomes" id="UP000324758">
    <property type="component" value="Unassembled WGS sequence"/>
</dbReference>
<evidence type="ECO:0000313" key="2">
    <source>
        <dbReference type="EMBL" id="TYL94024.1"/>
    </source>
</evidence>
<keyword evidence="1" id="KW-1133">Transmembrane helix</keyword>